<proteinExistence type="predicted"/>
<gene>
    <name evidence="2" type="ORF">FB566_5084</name>
</gene>
<accession>A0A543B3R4</accession>
<keyword evidence="3" id="KW-1185">Reference proteome</keyword>
<dbReference type="InParanoid" id="A0A543B3R4"/>
<evidence type="ECO:0000313" key="2">
    <source>
        <dbReference type="EMBL" id="TQL79476.1"/>
    </source>
</evidence>
<dbReference type="OrthoDB" id="3723950at2"/>
<dbReference type="RefSeq" id="WP_142044811.1">
    <property type="nucleotide sequence ID" value="NZ_JBHTGS010000002.1"/>
</dbReference>
<organism evidence="2 3">
    <name type="scientific">Stackebrandtia endophytica</name>
    <dbReference type="NCBI Taxonomy" id="1496996"/>
    <lineage>
        <taxon>Bacteria</taxon>
        <taxon>Bacillati</taxon>
        <taxon>Actinomycetota</taxon>
        <taxon>Actinomycetes</taxon>
        <taxon>Glycomycetales</taxon>
        <taxon>Glycomycetaceae</taxon>
        <taxon>Stackebrandtia</taxon>
    </lineage>
</organism>
<dbReference type="EMBL" id="VFOW01000001">
    <property type="protein sequence ID" value="TQL79476.1"/>
    <property type="molecule type" value="Genomic_DNA"/>
</dbReference>
<dbReference type="Proteomes" id="UP000317043">
    <property type="component" value="Unassembled WGS sequence"/>
</dbReference>
<reference evidence="2 3" key="1">
    <citation type="submission" date="2019-06" db="EMBL/GenBank/DDBJ databases">
        <title>Sequencing the genomes of 1000 actinobacteria strains.</title>
        <authorList>
            <person name="Klenk H.-P."/>
        </authorList>
    </citation>
    <scope>NUCLEOTIDE SEQUENCE [LARGE SCALE GENOMIC DNA]</scope>
    <source>
        <strain evidence="2 3">DSM 45928</strain>
    </source>
</reference>
<dbReference type="Pfam" id="PF12770">
    <property type="entry name" value="CHAT"/>
    <property type="match status" value="1"/>
</dbReference>
<comment type="caution">
    <text evidence="2">The sequence shown here is derived from an EMBL/GenBank/DDBJ whole genome shotgun (WGS) entry which is preliminary data.</text>
</comment>
<feature type="domain" description="CHAT" evidence="1">
    <location>
        <begin position="97"/>
        <end position="356"/>
    </location>
</feature>
<sequence length="424" mass="46250">MVMNPDPSYVLDGLDGTFQPTVQLKIVEAGDLFMSWRWEHQLTTMRAFVIPWQSVHEALHELLHALPSPLEGESVEEALTRSLTHGPLTDLDREIELATKLAASLFPHPLAVELNSLLEQGVRSHIRLQPSPSTAQVPWESLRVDEGERVVHNTDVSVLTPATIRNTPQRRVSAWDPDGTIACALDPRVPGFDASSPMGSVLGLVADDSPLRDMVASWGDRAMLGPSHDADAFRRDDVTRDELHSMLAEASRFLYVGHVTTSEYSLDARLHLSCPATAPGRAAPVGAHRPLTAADIALGHDPQQLAAWRMPNRVALIACESGGETRFAEPAGLVAAAIHSGAQYVTATRWTLPTDHGIHRFVTNADQSARPLSDAIIAVDEAHEADRPVAVLNHWQREQADRWEATGLAVYSPVIWGSLATTYG</sequence>
<dbReference type="InterPro" id="IPR024983">
    <property type="entry name" value="CHAT_dom"/>
</dbReference>
<evidence type="ECO:0000313" key="3">
    <source>
        <dbReference type="Proteomes" id="UP000317043"/>
    </source>
</evidence>
<name>A0A543B3R4_9ACTN</name>
<protein>
    <submittedName>
        <fullName evidence="2">CHAT domain-containing protein</fullName>
    </submittedName>
</protein>
<dbReference type="AlphaFoldDB" id="A0A543B3R4"/>
<evidence type="ECO:0000259" key="1">
    <source>
        <dbReference type="Pfam" id="PF12770"/>
    </source>
</evidence>